<dbReference type="SUPFAM" id="SSF102546">
    <property type="entry name" value="RbsD-like"/>
    <property type="match status" value="1"/>
</dbReference>
<feature type="binding site" evidence="6">
    <location>
        <begin position="120"/>
        <end position="122"/>
    </location>
    <ligand>
        <name>substrate</name>
    </ligand>
</feature>
<name>A0A099Y7Y5_LIMMU</name>
<dbReference type="EMBL" id="CABFNH010000008">
    <property type="protein sequence ID" value="VTZ89425.1"/>
    <property type="molecule type" value="Genomic_DNA"/>
</dbReference>
<keyword evidence="4 6" id="KW-0413">Isomerase</keyword>
<dbReference type="GO" id="GO:0016872">
    <property type="term" value="F:intramolecular lyase activity"/>
    <property type="evidence" value="ECO:0007669"/>
    <property type="project" value="UniProtKB-UniRule"/>
</dbReference>
<dbReference type="GO" id="GO:0062193">
    <property type="term" value="F:D-ribose pyranase activity"/>
    <property type="evidence" value="ECO:0007669"/>
    <property type="project" value="UniProtKB-EC"/>
</dbReference>
<gene>
    <name evidence="6 8" type="primary">rbsD</name>
    <name evidence="9" type="ORF">LM011_03120</name>
    <name evidence="10" type="ORF">LMUP508_00772</name>
    <name evidence="7" type="ORF">LX03_10450</name>
    <name evidence="8" type="ORF">PO158_02845</name>
</gene>
<feature type="binding site" evidence="6">
    <location>
        <position position="28"/>
    </location>
    <ligand>
        <name>substrate</name>
    </ligand>
</feature>
<dbReference type="RefSeq" id="WP_006500760.1">
    <property type="nucleotide sequence ID" value="NZ_CABFNH010000008.1"/>
</dbReference>
<dbReference type="EMBL" id="CP062966">
    <property type="protein sequence ID" value="QOL70156.1"/>
    <property type="molecule type" value="Genomic_DNA"/>
</dbReference>
<dbReference type="NCBIfam" id="NF008761">
    <property type="entry name" value="PRK11797.1"/>
    <property type="match status" value="1"/>
</dbReference>
<feature type="binding site" evidence="6">
    <location>
        <position position="98"/>
    </location>
    <ligand>
        <name>substrate</name>
    </ligand>
</feature>
<evidence type="ECO:0000313" key="8">
    <source>
        <dbReference type="EMBL" id="MDC2827225.1"/>
    </source>
</evidence>
<reference evidence="7 11" key="1">
    <citation type="submission" date="2014-09" db="EMBL/GenBank/DDBJ databases">
        <title>Lactobacillus mucosae CRL573 Genome Sequencing.</title>
        <authorList>
            <person name="Bleckwedel J."/>
            <person name="Teran L.C."/>
            <person name="Bonacina J."/>
            <person name="Saavedra L."/>
            <person name="Mozzi F.B."/>
            <person name="Raya R.R."/>
        </authorList>
    </citation>
    <scope>NUCLEOTIDE SEQUENCE [LARGE SCALE GENOMIC DNA]</scope>
    <source>
        <strain evidence="7 11">CRL573</strain>
    </source>
</reference>
<proteinExistence type="inferred from homology"/>
<evidence type="ECO:0000313" key="7">
    <source>
        <dbReference type="EMBL" id="KGL66374.1"/>
    </source>
</evidence>
<dbReference type="GO" id="GO:0019303">
    <property type="term" value="P:D-ribose catabolic process"/>
    <property type="evidence" value="ECO:0007669"/>
    <property type="project" value="UniProtKB-UniRule"/>
</dbReference>
<evidence type="ECO:0000256" key="6">
    <source>
        <dbReference type="HAMAP-Rule" id="MF_01661"/>
    </source>
</evidence>
<dbReference type="InterPro" id="IPR023064">
    <property type="entry name" value="D-ribose_pyranase"/>
</dbReference>
<comment type="pathway">
    <text evidence="6">Carbohydrate metabolism; D-ribose degradation; D-ribose 5-phosphate from beta-D-ribopyranose: step 1/2.</text>
</comment>
<keyword evidence="5 6" id="KW-0119">Carbohydrate metabolism</keyword>
<protein>
    <recommendedName>
        <fullName evidence="2 6">D-ribose pyranase</fullName>
        <ecNumber evidence="2 6">5.4.99.62</ecNumber>
    </recommendedName>
</protein>
<dbReference type="Proteomes" id="UP000593929">
    <property type="component" value="Chromosome"/>
</dbReference>
<reference evidence="9 13" key="3">
    <citation type="submission" date="2020-10" db="EMBL/GenBank/DDBJ databases">
        <title>Genome sequencing of Lactobacillus mucosae KCTC 21011.</title>
        <authorList>
            <person name="Kim J."/>
        </authorList>
    </citation>
    <scope>NUCLEOTIDE SEQUENCE [LARGE SCALE GENOMIC DNA]</scope>
    <source>
        <strain evidence="9 13">LM011</strain>
    </source>
</reference>
<dbReference type="Proteomes" id="UP001218021">
    <property type="component" value="Unassembled WGS sequence"/>
</dbReference>
<dbReference type="EC" id="5.4.99.62" evidence="2 6"/>
<evidence type="ECO:0000256" key="1">
    <source>
        <dbReference type="ARBA" id="ARBA00000223"/>
    </source>
</evidence>
<dbReference type="AlphaFoldDB" id="A0A099Y7Y5"/>
<reference evidence="8" key="4">
    <citation type="submission" date="2023-01" db="EMBL/GenBank/DDBJ databases">
        <title>Genome analysis of 13 Lactobacillus isolated from gut of wild boar.</title>
        <authorList>
            <person name="Papp P."/>
            <person name="Libisch B."/>
            <person name="Nagy T."/>
            <person name="Olasz F."/>
        </authorList>
    </citation>
    <scope>NUCLEOTIDE SEQUENCE</scope>
    <source>
        <strain evidence="8">F108</strain>
    </source>
</reference>
<dbReference type="PANTHER" id="PTHR37831:SF1">
    <property type="entry name" value="D-RIBOSE PYRANASE"/>
    <property type="match status" value="1"/>
</dbReference>
<dbReference type="Gene3D" id="3.40.1650.10">
    <property type="entry name" value="RbsD-like domain"/>
    <property type="match status" value="1"/>
</dbReference>
<evidence type="ECO:0000256" key="3">
    <source>
        <dbReference type="ARBA" id="ARBA00022490"/>
    </source>
</evidence>
<comment type="catalytic activity">
    <reaction evidence="1 6">
        <text>beta-D-ribopyranose = beta-D-ribofuranose</text>
        <dbReference type="Rhea" id="RHEA:25432"/>
        <dbReference type="ChEBI" id="CHEBI:27476"/>
        <dbReference type="ChEBI" id="CHEBI:47002"/>
        <dbReference type="EC" id="5.4.99.62"/>
    </reaction>
</comment>
<evidence type="ECO:0000313" key="12">
    <source>
        <dbReference type="Proteomes" id="UP000365705"/>
    </source>
</evidence>
<evidence type="ECO:0000256" key="2">
    <source>
        <dbReference type="ARBA" id="ARBA00012862"/>
    </source>
</evidence>
<dbReference type="InterPro" id="IPR007721">
    <property type="entry name" value="RbsD_FucU"/>
</dbReference>
<dbReference type="Proteomes" id="UP000030001">
    <property type="component" value="Unassembled WGS sequence"/>
</dbReference>
<dbReference type="InterPro" id="IPR023750">
    <property type="entry name" value="RbsD-like_sf"/>
</dbReference>
<accession>A0A099Y7Y5</accession>
<evidence type="ECO:0000313" key="10">
    <source>
        <dbReference type="EMBL" id="VTZ89425.1"/>
    </source>
</evidence>
<comment type="subcellular location">
    <subcellularLocation>
        <location evidence="6">Cytoplasm</location>
    </subcellularLocation>
</comment>
<comment type="function">
    <text evidence="6">Catalyzes the interconversion of beta-pyran and beta-furan forms of D-ribose.</text>
</comment>
<evidence type="ECO:0000313" key="11">
    <source>
        <dbReference type="Proteomes" id="UP000030001"/>
    </source>
</evidence>
<dbReference type="UniPathway" id="UPA00916">
    <property type="reaction ID" value="UER00888"/>
</dbReference>
<keyword evidence="3 6" id="KW-0963">Cytoplasm</keyword>
<dbReference type="HAMAP" id="MF_01661">
    <property type="entry name" value="D_rib_pyranase"/>
    <property type="match status" value="1"/>
</dbReference>
<dbReference type="FunFam" id="3.40.1650.10:FF:000004">
    <property type="entry name" value="D-ribose pyranase"/>
    <property type="match status" value="1"/>
</dbReference>
<evidence type="ECO:0000256" key="5">
    <source>
        <dbReference type="ARBA" id="ARBA00023277"/>
    </source>
</evidence>
<sequence>MKKTGIINSEVSAVVANMGHMDWLSIGDAGMPVPMGTKKIDLALDKQLPSFMDVLNNVLKEMKVQKIYLADEIKDQNPEQLENIKKALPDVEIEFMPHSDLKKNLAKTHAFIRTGEMTPYSNIILESGVTF</sequence>
<reference evidence="10 12" key="2">
    <citation type="submission" date="2019-06" db="EMBL/GenBank/DDBJ databases">
        <authorList>
            <person name="Rodrigo-Torres L."/>
            <person name="Arahal R. D."/>
            <person name="Lucena T."/>
        </authorList>
    </citation>
    <scope>NUCLEOTIDE SEQUENCE [LARGE SCALE GENOMIC DNA]</scope>
    <source>
        <strain evidence="10 12">INIA P508</strain>
    </source>
</reference>
<dbReference type="EMBL" id="JAQOND010000011">
    <property type="protein sequence ID" value="MDC2827225.1"/>
    <property type="molecule type" value="Genomic_DNA"/>
</dbReference>
<comment type="similarity">
    <text evidence="6">Belongs to the RbsD / FucU family. RbsD subfamily.</text>
</comment>
<dbReference type="GO" id="GO:0005829">
    <property type="term" value="C:cytosol"/>
    <property type="evidence" value="ECO:0007669"/>
    <property type="project" value="TreeGrafter"/>
</dbReference>
<evidence type="ECO:0000313" key="13">
    <source>
        <dbReference type="Proteomes" id="UP000593929"/>
    </source>
</evidence>
<dbReference type="Proteomes" id="UP000365705">
    <property type="component" value="Unassembled WGS sequence"/>
</dbReference>
<evidence type="ECO:0000256" key="4">
    <source>
        <dbReference type="ARBA" id="ARBA00023235"/>
    </source>
</evidence>
<dbReference type="PANTHER" id="PTHR37831">
    <property type="entry name" value="D-RIBOSE PYRANASE"/>
    <property type="match status" value="1"/>
</dbReference>
<feature type="active site" description="Proton donor" evidence="6">
    <location>
        <position position="20"/>
    </location>
</feature>
<organism evidence="7 11">
    <name type="scientific">Limosilactobacillus mucosae</name>
    <name type="common">Lactobacillus mucosae</name>
    <dbReference type="NCBI Taxonomy" id="97478"/>
    <lineage>
        <taxon>Bacteria</taxon>
        <taxon>Bacillati</taxon>
        <taxon>Bacillota</taxon>
        <taxon>Bacilli</taxon>
        <taxon>Lactobacillales</taxon>
        <taxon>Lactobacillaceae</taxon>
        <taxon>Limosilactobacillus</taxon>
    </lineage>
</organism>
<dbReference type="Pfam" id="PF05025">
    <property type="entry name" value="RbsD_FucU"/>
    <property type="match status" value="1"/>
</dbReference>
<dbReference type="EMBL" id="JROC01000037">
    <property type="protein sequence ID" value="KGL66374.1"/>
    <property type="molecule type" value="Genomic_DNA"/>
</dbReference>
<comment type="subunit">
    <text evidence="6">Homodecamer.</text>
</comment>
<dbReference type="GO" id="GO:0048029">
    <property type="term" value="F:monosaccharide binding"/>
    <property type="evidence" value="ECO:0007669"/>
    <property type="project" value="InterPro"/>
</dbReference>
<evidence type="ECO:0000313" key="9">
    <source>
        <dbReference type="EMBL" id="QOL70156.1"/>
    </source>
</evidence>